<proteinExistence type="predicted"/>
<keyword evidence="2" id="KW-1185">Reference proteome</keyword>
<organism evidence="1 2">
    <name type="scientific">Prunus persica</name>
    <name type="common">Peach</name>
    <name type="synonym">Amygdalus persica</name>
    <dbReference type="NCBI Taxonomy" id="3760"/>
    <lineage>
        <taxon>Eukaryota</taxon>
        <taxon>Viridiplantae</taxon>
        <taxon>Streptophyta</taxon>
        <taxon>Embryophyta</taxon>
        <taxon>Tracheophyta</taxon>
        <taxon>Spermatophyta</taxon>
        <taxon>Magnoliopsida</taxon>
        <taxon>eudicotyledons</taxon>
        <taxon>Gunneridae</taxon>
        <taxon>Pentapetalae</taxon>
        <taxon>rosids</taxon>
        <taxon>fabids</taxon>
        <taxon>Rosales</taxon>
        <taxon>Rosaceae</taxon>
        <taxon>Amygdaloideae</taxon>
        <taxon>Amygdaleae</taxon>
        <taxon>Prunus</taxon>
    </lineage>
</organism>
<evidence type="ECO:0000313" key="2">
    <source>
        <dbReference type="Proteomes" id="UP000006882"/>
    </source>
</evidence>
<evidence type="ECO:0000313" key="1">
    <source>
        <dbReference type="EMBL" id="ONI14268.1"/>
    </source>
</evidence>
<reference evidence="1 2" key="1">
    <citation type="journal article" date="2013" name="Nat. Genet.">
        <title>The high-quality draft genome of peach (Prunus persica) identifies unique patterns of genetic diversity, domestication and genome evolution.</title>
        <authorList>
            <consortium name="International Peach Genome Initiative"/>
            <person name="Verde I."/>
            <person name="Abbott A.G."/>
            <person name="Scalabrin S."/>
            <person name="Jung S."/>
            <person name="Shu S."/>
            <person name="Marroni F."/>
            <person name="Zhebentyayeva T."/>
            <person name="Dettori M.T."/>
            <person name="Grimwood J."/>
            <person name="Cattonaro F."/>
            <person name="Zuccolo A."/>
            <person name="Rossini L."/>
            <person name="Jenkins J."/>
            <person name="Vendramin E."/>
            <person name="Meisel L.A."/>
            <person name="Decroocq V."/>
            <person name="Sosinski B."/>
            <person name="Prochnik S."/>
            <person name="Mitros T."/>
            <person name="Policriti A."/>
            <person name="Cipriani G."/>
            <person name="Dondini L."/>
            <person name="Ficklin S."/>
            <person name="Goodstein D.M."/>
            <person name="Xuan P."/>
            <person name="Del Fabbro C."/>
            <person name="Aramini V."/>
            <person name="Copetti D."/>
            <person name="Gonzalez S."/>
            <person name="Horner D.S."/>
            <person name="Falchi R."/>
            <person name="Lucas S."/>
            <person name="Mica E."/>
            <person name="Maldonado J."/>
            <person name="Lazzari B."/>
            <person name="Bielenberg D."/>
            <person name="Pirona R."/>
            <person name="Miculan M."/>
            <person name="Barakat A."/>
            <person name="Testolin R."/>
            <person name="Stella A."/>
            <person name="Tartarini S."/>
            <person name="Tonutti P."/>
            <person name="Arus P."/>
            <person name="Orellana A."/>
            <person name="Wells C."/>
            <person name="Main D."/>
            <person name="Vizzotto G."/>
            <person name="Silva H."/>
            <person name="Salamini F."/>
            <person name="Schmutz J."/>
            <person name="Morgante M."/>
            <person name="Rokhsar D.S."/>
        </authorList>
    </citation>
    <scope>NUCLEOTIDE SEQUENCE [LARGE SCALE GENOMIC DNA]</scope>
    <source>
        <strain evidence="2">cv. Nemared</strain>
    </source>
</reference>
<name>A0A251PRT3_PRUPE</name>
<dbReference type="AlphaFoldDB" id="A0A251PRT3"/>
<protein>
    <submittedName>
        <fullName evidence="1">Uncharacterized protein</fullName>
    </submittedName>
</protein>
<dbReference type="Proteomes" id="UP000006882">
    <property type="component" value="Chromosome G4"/>
</dbReference>
<gene>
    <name evidence="1" type="ORF">PRUPE_4G272200</name>
</gene>
<sequence>MNAPSFFISNATAIISVSIFVDRRHTSSSFSSIVESERRQPQQLQRIRKVFRFAFAIVSGETVNNWRWFLQKISDVLLGFFLGFLSFFV</sequence>
<dbReference type="Gramene" id="ONI14268">
    <property type="protein sequence ID" value="ONI14268"/>
    <property type="gene ID" value="PRUPE_4G272200"/>
</dbReference>
<accession>A0A251PRT3</accession>
<dbReference type="EMBL" id="CM007654">
    <property type="protein sequence ID" value="ONI14268.1"/>
    <property type="molecule type" value="Genomic_DNA"/>
</dbReference>